<evidence type="ECO:0000313" key="3">
    <source>
        <dbReference type="Proteomes" id="UP001153269"/>
    </source>
</evidence>
<keyword evidence="3" id="KW-1185">Reference proteome</keyword>
<feature type="region of interest" description="Disordered" evidence="1">
    <location>
        <begin position="20"/>
        <end position="41"/>
    </location>
</feature>
<feature type="compositionally biased region" description="Polar residues" evidence="1">
    <location>
        <begin position="240"/>
        <end position="250"/>
    </location>
</feature>
<comment type="caution">
    <text evidence="2">The sequence shown here is derived from an EMBL/GenBank/DDBJ whole genome shotgun (WGS) entry which is preliminary data.</text>
</comment>
<dbReference type="AlphaFoldDB" id="A0A9N7UFV4"/>
<evidence type="ECO:0000313" key="2">
    <source>
        <dbReference type="EMBL" id="CAB1431213.1"/>
    </source>
</evidence>
<feature type="compositionally biased region" description="Polar residues" evidence="1">
    <location>
        <begin position="20"/>
        <end position="38"/>
    </location>
</feature>
<protein>
    <submittedName>
        <fullName evidence="2">Uncharacterized protein</fullName>
    </submittedName>
</protein>
<proteinExistence type="predicted"/>
<feature type="region of interest" description="Disordered" evidence="1">
    <location>
        <begin position="219"/>
        <end position="280"/>
    </location>
</feature>
<dbReference type="EMBL" id="CADEAL010001317">
    <property type="protein sequence ID" value="CAB1431213.1"/>
    <property type="molecule type" value="Genomic_DNA"/>
</dbReference>
<name>A0A9N7UFV4_PLEPL</name>
<organism evidence="2 3">
    <name type="scientific">Pleuronectes platessa</name>
    <name type="common">European plaice</name>
    <dbReference type="NCBI Taxonomy" id="8262"/>
    <lineage>
        <taxon>Eukaryota</taxon>
        <taxon>Metazoa</taxon>
        <taxon>Chordata</taxon>
        <taxon>Craniata</taxon>
        <taxon>Vertebrata</taxon>
        <taxon>Euteleostomi</taxon>
        <taxon>Actinopterygii</taxon>
        <taxon>Neopterygii</taxon>
        <taxon>Teleostei</taxon>
        <taxon>Neoteleostei</taxon>
        <taxon>Acanthomorphata</taxon>
        <taxon>Carangaria</taxon>
        <taxon>Pleuronectiformes</taxon>
        <taxon>Pleuronectoidei</taxon>
        <taxon>Pleuronectidae</taxon>
        <taxon>Pleuronectes</taxon>
    </lineage>
</organism>
<evidence type="ECO:0000256" key="1">
    <source>
        <dbReference type="SAM" id="MobiDB-lite"/>
    </source>
</evidence>
<sequence>MASDQRPLADLLRDVANQLENSPGTSSMLTASTPSRNVTPRHPVEAEVSRLFAPYSHGERSSTRRRPLGVPTLSSFTRTFCCLEDKSGNIVPSRFTKEKLASAGLGEKRLTFQGSQTNPNDFREFILTAYPKLRQGGGFELLRIAGTTRSRNLNLIPCPNEGYNVKYLKDTQIGHAVLFIRPLQRSLDLEAACQPESMVGPPAKCISCGEEFSFSEIKDHSDECMRPPQSSGEGEVGTERASSSRSQDTFVRTLRRREESEPARASSSTCTMPPQGDVPAPELIDLDPFGERSISDWKIATNAKEAARAYKEAILSQHASRKALSLIMDLGDSAEDRERAILSFYKMAHVEWACPLTCTLIGDPAIGDGVTRHFFSTIMHKLQNGFEINFVPGGALLFEGEKDHLLPSTSLVLLESDLQCLA</sequence>
<dbReference type="Proteomes" id="UP001153269">
    <property type="component" value="Unassembled WGS sequence"/>
</dbReference>
<gene>
    <name evidence="2" type="ORF">PLEPLA_LOCUS19212</name>
</gene>
<accession>A0A9N7UFV4</accession>
<reference evidence="2" key="1">
    <citation type="submission" date="2020-03" db="EMBL/GenBank/DDBJ databases">
        <authorList>
            <person name="Weist P."/>
        </authorList>
    </citation>
    <scope>NUCLEOTIDE SEQUENCE</scope>
</reference>